<evidence type="ECO:0000256" key="5">
    <source>
        <dbReference type="ARBA" id="ARBA00022691"/>
    </source>
</evidence>
<keyword evidence="7 9" id="KW-0694">RNA-binding</keyword>
<feature type="binding site" evidence="9">
    <location>
        <begin position="247"/>
        <end position="249"/>
    </location>
    <ligand>
        <name>S-adenosyl-L-methionine</name>
        <dbReference type="ChEBI" id="CHEBI:59789"/>
    </ligand>
</feature>
<dbReference type="InterPro" id="IPR025763">
    <property type="entry name" value="Trm8_euk"/>
</dbReference>
<evidence type="ECO:0000256" key="9">
    <source>
        <dbReference type="HAMAP-Rule" id="MF_03055"/>
    </source>
</evidence>
<dbReference type="EC" id="2.1.1.33" evidence="9"/>
<dbReference type="CDD" id="cd02440">
    <property type="entry name" value="AdoMet_MTases"/>
    <property type="match status" value="1"/>
</dbReference>
<evidence type="ECO:0000256" key="1">
    <source>
        <dbReference type="ARBA" id="ARBA00000142"/>
    </source>
</evidence>
<gene>
    <name evidence="10" type="ORF">OJ253_1318</name>
</gene>
<dbReference type="GO" id="GO:0005634">
    <property type="term" value="C:nucleus"/>
    <property type="evidence" value="ECO:0007669"/>
    <property type="project" value="UniProtKB-SubCell"/>
</dbReference>
<comment type="pathway">
    <text evidence="9">tRNA modification; N(7)-methylguanine-tRNA biosynthesis.</text>
</comment>
<keyword evidence="4 9" id="KW-0808">Transferase</keyword>
<dbReference type="GO" id="GO:0043527">
    <property type="term" value="C:tRNA methyltransferase complex"/>
    <property type="evidence" value="ECO:0007669"/>
    <property type="project" value="TreeGrafter"/>
</dbReference>
<evidence type="ECO:0000256" key="2">
    <source>
        <dbReference type="ARBA" id="ARBA00022555"/>
    </source>
</evidence>
<dbReference type="GO" id="GO:0008176">
    <property type="term" value="F:tRNA (guanine(46)-N7)-methyltransferase activity"/>
    <property type="evidence" value="ECO:0007669"/>
    <property type="project" value="UniProtKB-UniRule"/>
</dbReference>
<evidence type="ECO:0000313" key="10">
    <source>
        <dbReference type="EMBL" id="KAJ1610125.1"/>
    </source>
</evidence>
<protein>
    <recommendedName>
        <fullName evidence="9">tRNA (guanine-N(7)-)-methyltransferase</fullName>
        <ecNumber evidence="9">2.1.1.33</ecNumber>
    </recommendedName>
    <alternativeName>
        <fullName evidence="9">tRNA (guanine(46)-N(7))-methyltransferase</fullName>
    </alternativeName>
    <alternativeName>
        <fullName evidence="9">tRNA(m7G46)-methyltransferase</fullName>
    </alternativeName>
</protein>
<evidence type="ECO:0000256" key="6">
    <source>
        <dbReference type="ARBA" id="ARBA00022694"/>
    </source>
</evidence>
<feature type="active site" evidence="9">
    <location>
        <position position="171"/>
    </location>
</feature>
<dbReference type="EMBL" id="JAPCXC010000027">
    <property type="protein sequence ID" value="KAJ1610125.1"/>
    <property type="molecule type" value="Genomic_DNA"/>
</dbReference>
<evidence type="ECO:0000256" key="4">
    <source>
        <dbReference type="ARBA" id="ARBA00022679"/>
    </source>
</evidence>
<comment type="similarity">
    <text evidence="9">Belongs to the class I-like SAM-binding methyltransferase superfamily. TrmB family.</text>
</comment>
<comment type="function">
    <text evidence="9">Catalyzes the formation of N(7)-methylguanine at position 46 (m7G46) in tRNA.</text>
</comment>
<sequence>MEQEGEQVFRHPQKKFYRQRAHCNPLADNFMVHPLGPDYVDWELHFPNYNSEEDGFKKDIFLNTKKYPVKYSEERVASERSDAISRRLKILDVGCGYGGLLVWLSEHFKDKLSLGLEIREKVTNYVGERILSMQQGGTGQNISVIKTNAMKYLPNYITRHQLEMIFICFPDPHFKKRNWRRRIVSYSTVPLFWYLLQEGGLIYIVTDVYDYYLWAVKVMDNYKTLFERIPDEELASDPCLSAIKTTTEEAKKVERSNSPAYSCVYKTIPFRVLGE</sequence>
<keyword evidence="8 9" id="KW-0539">Nucleus</keyword>
<dbReference type="PANTHER" id="PTHR23417">
    <property type="entry name" value="3-DEOXY-D-MANNO-OCTULOSONIC-ACID TRANSFERASE/TRNA GUANINE-N 7 - -METHYLTRANSFERASE"/>
    <property type="match status" value="1"/>
</dbReference>
<reference evidence="10" key="1">
    <citation type="submission" date="2022-10" db="EMBL/GenBank/DDBJ databases">
        <title>Adaptive evolution leads to modifications in subtelomeric GC content in a zoonotic Cryptosporidium species.</title>
        <authorList>
            <person name="Li J."/>
            <person name="Feng Y."/>
            <person name="Xiao L."/>
        </authorList>
    </citation>
    <scope>NUCLEOTIDE SEQUENCE</scope>
    <source>
        <strain evidence="10">33844</strain>
    </source>
</reference>
<accession>A0A9D5DHQ5</accession>
<comment type="subcellular location">
    <subcellularLocation>
        <location evidence="9">Nucleus</location>
    </subcellularLocation>
</comment>
<proteinExistence type="inferred from homology"/>
<comment type="catalytic activity">
    <reaction evidence="1 9">
        <text>guanosine(46) in tRNA + S-adenosyl-L-methionine = N(7)-methylguanosine(46) in tRNA + S-adenosyl-L-homocysteine</text>
        <dbReference type="Rhea" id="RHEA:42708"/>
        <dbReference type="Rhea" id="RHEA-COMP:10188"/>
        <dbReference type="Rhea" id="RHEA-COMP:10189"/>
        <dbReference type="ChEBI" id="CHEBI:57856"/>
        <dbReference type="ChEBI" id="CHEBI:59789"/>
        <dbReference type="ChEBI" id="CHEBI:74269"/>
        <dbReference type="ChEBI" id="CHEBI:74480"/>
        <dbReference type="EC" id="2.1.1.33"/>
    </reaction>
</comment>
<dbReference type="Gene3D" id="3.40.50.150">
    <property type="entry name" value="Vaccinia Virus protein VP39"/>
    <property type="match status" value="1"/>
</dbReference>
<dbReference type="InterPro" id="IPR029063">
    <property type="entry name" value="SAM-dependent_MTases_sf"/>
</dbReference>
<comment type="caution">
    <text evidence="10">The sequence shown here is derived from an EMBL/GenBank/DDBJ whole genome shotgun (WGS) entry which is preliminary data.</text>
</comment>
<keyword evidence="5 9" id="KW-0949">S-adenosyl-L-methionine</keyword>
<dbReference type="GO" id="GO:0000049">
    <property type="term" value="F:tRNA binding"/>
    <property type="evidence" value="ECO:0007669"/>
    <property type="project" value="UniProtKB-UniRule"/>
</dbReference>
<evidence type="ECO:0000256" key="3">
    <source>
        <dbReference type="ARBA" id="ARBA00022603"/>
    </source>
</evidence>
<keyword evidence="2 9" id="KW-0820">tRNA-binding</keyword>
<evidence type="ECO:0000256" key="7">
    <source>
        <dbReference type="ARBA" id="ARBA00022884"/>
    </source>
</evidence>
<evidence type="ECO:0000256" key="8">
    <source>
        <dbReference type="ARBA" id="ARBA00023242"/>
    </source>
</evidence>
<feature type="binding site" evidence="9">
    <location>
        <begin position="148"/>
        <end position="149"/>
    </location>
    <ligand>
        <name>S-adenosyl-L-methionine</name>
        <dbReference type="ChEBI" id="CHEBI:59789"/>
    </ligand>
</feature>
<dbReference type="SUPFAM" id="SSF53335">
    <property type="entry name" value="S-adenosyl-L-methionine-dependent methyltransferases"/>
    <property type="match status" value="1"/>
</dbReference>
<keyword evidence="3 9" id="KW-0489">Methyltransferase</keyword>
<dbReference type="NCBIfam" id="TIGR00091">
    <property type="entry name" value="tRNA (guanosine(46)-N7)-methyltransferase TrmB"/>
    <property type="match status" value="1"/>
</dbReference>
<dbReference type="Pfam" id="PF02390">
    <property type="entry name" value="Methyltransf_4"/>
    <property type="match status" value="1"/>
</dbReference>
<organism evidence="10">
    <name type="scientific">Cryptosporidium canis</name>
    <dbReference type="NCBI Taxonomy" id="195482"/>
    <lineage>
        <taxon>Eukaryota</taxon>
        <taxon>Sar</taxon>
        <taxon>Alveolata</taxon>
        <taxon>Apicomplexa</taxon>
        <taxon>Conoidasida</taxon>
        <taxon>Coccidia</taxon>
        <taxon>Eucoccidiorida</taxon>
        <taxon>Eimeriorina</taxon>
        <taxon>Cryptosporidiidae</taxon>
        <taxon>Cryptosporidium</taxon>
    </lineage>
</organism>
<dbReference type="InterPro" id="IPR003358">
    <property type="entry name" value="tRNA_(Gua-N-7)_MeTrfase_Trmb"/>
</dbReference>
<dbReference type="OrthoDB" id="47276at2759"/>
<dbReference type="PROSITE" id="PS51625">
    <property type="entry name" value="SAM_MT_TRMB"/>
    <property type="match status" value="1"/>
</dbReference>
<dbReference type="Proteomes" id="UP001067231">
    <property type="component" value="Unassembled WGS sequence"/>
</dbReference>
<keyword evidence="6 9" id="KW-0819">tRNA processing</keyword>
<dbReference type="HAMAP" id="MF_03055">
    <property type="entry name" value="tRNA_methyltr_TrmB_euk"/>
    <property type="match status" value="1"/>
</dbReference>
<feature type="binding site" evidence="9">
    <location>
        <position position="94"/>
    </location>
    <ligand>
        <name>S-adenosyl-L-methionine</name>
        <dbReference type="ChEBI" id="CHEBI:59789"/>
    </ligand>
</feature>
<dbReference type="PANTHER" id="PTHR23417:SF16">
    <property type="entry name" value="TRNA (GUANINE-N(7)-)-METHYLTRANSFERASE"/>
    <property type="match status" value="1"/>
</dbReference>
<dbReference type="AlphaFoldDB" id="A0A9D5DHQ5"/>
<feature type="binding site" evidence="9">
    <location>
        <begin position="117"/>
        <end position="118"/>
    </location>
    <ligand>
        <name>S-adenosyl-L-methionine</name>
        <dbReference type="ChEBI" id="CHEBI:59789"/>
    </ligand>
</feature>
<feature type="binding site" evidence="9">
    <location>
        <position position="168"/>
    </location>
    <ligand>
        <name>S-adenosyl-L-methionine</name>
        <dbReference type="ChEBI" id="CHEBI:59789"/>
    </ligand>
</feature>
<name>A0A9D5DHQ5_9CRYT</name>